<organism evidence="2 3">
    <name type="scientific">Streptomyces griseomycini</name>
    <dbReference type="NCBI Taxonomy" id="66895"/>
    <lineage>
        <taxon>Bacteria</taxon>
        <taxon>Bacillati</taxon>
        <taxon>Actinomycetota</taxon>
        <taxon>Actinomycetes</taxon>
        <taxon>Kitasatosporales</taxon>
        <taxon>Streptomycetaceae</taxon>
        <taxon>Streptomyces</taxon>
    </lineage>
</organism>
<dbReference type="EMBL" id="JACHJI010000011">
    <property type="protein sequence ID" value="MBB4901606.1"/>
    <property type="molecule type" value="Genomic_DNA"/>
</dbReference>
<dbReference type="AlphaFoldDB" id="A0A7W7V960"/>
<comment type="caution">
    <text evidence="2">The sequence shown here is derived from an EMBL/GenBank/DDBJ whole genome shotgun (WGS) entry which is preliminary data.</text>
</comment>
<proteinExistence type="predicted"/>
<gene>
    <name evidence="2" type="ORF">FHS37_005694</name>
</gene>
<reference evidence="2 3" key="1">
    <citation type="submission" date="2020-08" db="EMBL/GenBank/DDBJ databases">
        <title>Genomic Encyclopedia of Type Strains, Phase III (KMG-III): the genomes of soil and plant-associated and newly described type strains.</title>
        <authorList>
            <person name="Whitman W."/>
        </authorList>
    </citation>
    <scope>NUCLEOTIDE SEQUENCE [LARGE SCALE GENOMIC DNA]</scope>
    <source>
        <strain evidence="2 3">CECT 3273</strain>
    </source>
</reference>
<accession>A0A7W7V960</accession>
<feature type="region of interest" description="Disordered" evidence="1">
    <location>
        <begin position="249"/>
        <end position="293"/>
    </location>
</feature>
<evidence type="ECO:0000313" key="3">
    <source>
        <dbReference type="Proteomes" id="UP000579523"/>
    </source>
</evidence>
<protein>
    <submittedName>
        <fullName evidence="2">Uncharacterized protein</fullName>
    </submittedName>
</protein>
<evidence type="ECO:0000256" key="1">
    <source>
        <dbReference type="SAM" id="MobiDB-lite"/>
    </source>
</evidence>
<feature type="compositionally biased region" description="Basic and acidic residues" evidence="1">
    <location>
        <begin position="262"/>
        <end position="276"/>
    </location>
</feature>
<dbReference type="Proteomes" id="UP000579523">
    <property type="component" value="Unassembled WGS sequence"/>
</dbReference>
<keyword evidence="3" id="KW-1185">Reference proteome</keyword>
<sequence length="293" mass="32590">MMIRPGEPRRLGVPAPGARLRFEAERRETGGGPGRRLLVVDGEPAFELSFWCGTCPFLFRRLESARQTLSLESVRERLTGALLPEGEYLPVLLRVEPRLVLPGREGDYFSGEQVATWGLDQFWGLPEHPHTPYYRTFETAVDASAHLYEFVVPMVPPTWNARERVEEYVGLMERGTVPTAVAVSTLDVCEPAVGLPADRYRHWGPTHFLLDGHHKLEAAATAGRPVRLLSLLAVDEGLAEPEDCARLPALRARPRSAGTRTSAEDHTCRPGRRDGIQRSGTRPTEAPPSCRSR</sequence>
<evidence type="ECO:0000313" key="2">
    <source>
        <dbReference type="EMBL" id="MBB4901606.1"/>
    </source>
</evidence>
<name>A0A7W7V960_9ACTN</name>